<dbReference type="GeneID" id="95620613"/>
<proteinExistence type="predicted"/>
<dbReference type="AlphaFoldDB" id="A0A7U9PZ41"/>
<reference evidence="1 2" key="1">
    <citation type="submission" date="2018-11" db="EMBL/GenBank/DDBJ databases">
        <title>Whole genome sequence of Streptomyces chrestomyceticus NBRC 13444(T).</title>
        <authorList>
            <person name="Komaki H."/>
            <person name="Tamura T."/>
        </authorList>
    </citation>
    <scope>NUCLEOTIDE SEQUENCE [LARGE SCALE GENOMIC DNA]</scope>
    <source>
        <strain evidence="1 2">NBRC 13444</strain>
    </source>
</reference>
<dbReference type="RefSeq" id="WP_125044263.1">
    <property type="nucleotide sequence ID" value="NZ_BHZC01000001.1"/>
</dbReference>
<accession>A0A7U9PZ41</accession>
<dbReference type="EMBL" id="BHZC01000001">
    <property type="protein sequence ID" value="GCD33879.1"/>
    <property type="molecule type" value="Genomic_DNA"/>
</dbReference>
<protein>
    <submittedName>
        <fullName evidence="1">Uncharacterized protein</fullName>
    </submittedName>
</protein>
<evidence type="ECO:0000313" key="1">
    <source>
        <dbReference type="EMBL" id="GCD33879.1"/>
    </source>
</evidence>
<sequence>MSLIDLVVAFFAAVWTWLLQAVRRALTPKNVLPAPVATRSAGSRILKRDAGLDLARTTATTAVEA</sequence>
<gene>
    <name evidence="1" type="ORF">OEIGOIKO_01603</name>
</gene>
<name>A0A7U9PZ41_9ACTN</name>
<comment type="caution">
    <text evidence="1">The sequence shown here is derived from an EMBL/GenBank/DDBJ whole genome shotgun (WGS) entry which is preliminary data.</text>
</comment>
<dbReference type="Proteomes" id="UP000287830">
    <property type="component" value="Unassembled WGS sequence"/>
</dbReference>
<organism evidence="1 2">
    <name type="scientific">Streptomyces chrestomyceticus JCM 4735</name>
    <dbReference type="NCBI Taxonomy" id="1306181"/>
    <lineage>
        <taxon>Bacteria</taxon>
        <taxon>Bacillati</taxon>
        <taxon>Actinomycetota</taxon>
        <taxon>Actinomycetes</taxon>
        <taxon>Kitasatosporales</taxon>
        <taxon>Streptomycetaceae</taxon>
        <taxon>Streptomyces</taxon>
    </lineage>
</organism>
<evidence type="ECO:0000313" key="2">
    <source>
        <dbReference type="Proteomes" id="UP000287830"/>
    </source>
</evidence>